<dbReference type="InterPro" id="IPR012545">
    <property type="entry name" value="DUF1697"/>
</dbReference>
<proteinExistence type="predicted"/>
<protein>
    <submittedName>
        <fullName evidence="1">DUF1697 domain-containing protein</fullName>
    </submittedName>
</protein>
<dbReference type="Proteomes" id="UP000718281">
    <property type="component" value="Unassembled WGS sequence"/>
</dbReference>
<dbReference type="PIRSF" id="PIRSF008502">
    <property type="entry name" value="UCP008502"/>
    <property type="match status" value="1"/>
</dbReference>
<dbReference type="PANTHER" id="PTHR36439:SF1">
    <property type="entry name" value="DUF1697 DOMAIN-CONTAINING PROTEIN"/>
    <property type="match status" value="1"/>
</dbReference>
<gene>
    <name evidence="1" type="ORF">IPF40_03375</name>
</gene>
<dbReference type="PANTHER" id="PTHR36439">
    <property type="entry name" value="BLL4334 PROTEIN"/>
    <property type="match status" value="1"/>
</dbReference>
<organism evidence="1 2">
    <name type="scientific">Candidatus Phosphoribacter hodrii</name>
    <dbReference type="NCBI Taxonomy" id="2953743"/>
    <lineage>
        <taxon>Bacteria</taxon>
        <taxon>Bacillati</taxon>
        <taxon>Actinomycetota</taxon>
        <taxon>Actinomycetes</taxon>
        <taxon>Micrococcales</taxon>
        <taxon>Dermatophilaceae</taxon>
        <taxon>Candidatus Phosphoribacter</taxon>
    </lineage>
</organism>
<dbReference type="AlphaFoldDB" id="A0A934X441"/>
<accession>A0A934X441</accession>
<dbReference type="Gene3D" id="3.30.70.1280">
    <property type="entry name" value="SP0830-like domains"/>
    <property type="match status" value="1"/>
</dbReference>
<evidence type="ECO:0000313" key="1">
    <source>
        <dbReference type="EMBL" id="MBK6300115.1"/>
    </source>
</evidence>
<reference evidence="1 2" key="1">
    <citation type="submission" date="2020-10" db="EMBL/GenBank/DDBJ databases">
        <title>Connecting structure to function with the recovery of over 1000 high-quality activated sludge metagenome-assembled genomes encoding full-length rRNA genes using long-read sequencing.</title>
        <authorList>
            <person name="Singleton C.M."/>
            <person name="Petriglieri F."/>
            <person name="Kristensen J.M."/>
            <person name="Kirkegaard R.H."/>
            <person name="Michaelsen T.Y."/>
            <person name="Andersen M.H."/>
            <person name="Karst S.M."/>
            <person name="Dueholm M.S."/>
            <person name="Nielsen P.H."/>
            <person name="Albertsen M."/>
        </authorList>
    </citation>
    <scope>NUCLEOTIDE SEQUENCE [LARGE SCALE GENOMIC DNA]</scope>
    <source>
        <strain evidence="1">AalE_18-Q3-R2-46_BAT3C.188</strain>
    </source>
</reference>
<comment type="caution">
    <text evidence="1">The sequence shown here is derived from an EMBL/GenBank/DDBJ whole genome shotgun (WGS) entry which is preliminary data.</text>
</comment>
<dbReference type="EMBL" id="JADIXZ010000003">
    <property type="protein sequence ID" value="MBK6300115.1"/>
    <property type="molecule type" value="Genomic_DNA"/>
</dbReference>
<dbReference type="Pfam" id="PF08002">
    <property type="entry name" value="DUF1697"/>
    <property type="match status" value="1"/>
</dbReference>
<evidence type="ECO:0000313" key="2">
    <source>
        <dbReference type="Proteomes" id="UP000718281"/>
    </source>
</evidence>
<sequence length="177" mass="19326">MPTYVAFLRAVNIGRRQTPMARVRATLEASGFTDVQTYIQTGNVLLTTTARSPEKVAQRVREALSGDFGFDIPVVVRRPRDLVDLVAAVDALPDPFPQGRTYAAFLDQEPSDAATAVLNDWSAPGEWVRVVGRHVVLRLGIPANVVTLTNAKIERFGVIATTRDLTVVRALATRWGG</sequence>
<name>A0A934X441_9MICO</name>
<dbReference type="SUPFAM" id="SSF160379">
    <property type="entry name" value="SP0830-like"/>
    <property type="match status" value="1"/>
</dbReference>